<dbReference type="PANTHER" id="PTHR48081:SF8">
    <property type="entry name" value="ALPHA_BETA HYDROLASE FOLD-3 DOMAIN-CONTAINING PROTEIN-RELATED"/>
    <property type="match status" value="1"/>
</dbReference>
<evidence type="ECO:0000256" key="1">
    <source>
        <dbReference type="ARBA" id="ARBA00022801"/>
    </source>
</evidence>
<dbReference type="RefSeq" id="XP_066635906.1">
    <property type="nucleotide sequence ID" value="XM_066773339.1"/>
</dbReference>
<dbReference type="SUPFAM" id="SSF53474">
    <property type="entry name" value="alpha/beta-Hydrolases"/>
    <property type="match status" value="1"/>
</dbReference>
<dbReference type="GeneID" id="92005936"/>
<dbReference type="Proteomes" id="UP001430584">
    <property type="component" value="Unassembled WGS sequence"/>
</dbReference>
<organism evidence="3 4">
    <name type="scientific">Diplodia seriata</name>
    <dbReference type="NCBI Taxonomy" id="420778"/>
    <lineage>
        <taxon>Eukaryota</taxon>
        <taxon>Fungi</taxon>
        <taxon>Dikarya</taxon>
        <taxon>Ascomycota</taxon>
        <taxon>Pezizomycotina</taxon>
        <taxon>Dothideomycetes</taxon>
        <taxon>Dothideomycetes incertae sedis</taxon>
        <taxon>Botryosphaeriales</taxon>
        <taxon>Botryosphaeriaceae</taxon>
        <taxon>Diplodia</taxon>
    </lineage>
</organism>
<keyword evidence="4" id="KW-1185">Reference proteome</keyword>
<protein>
    <recommendedName>
        <fullName evidence="2">Alpha/beta hydrolase fold-3 domain-containing protein</fullName>
    </recommendedName>
</protein>
<gene>
    <name evidence="3" type="ORF">SLS55_001851</name>
</gene>
<dbReference type="Gene3D" id="3.40.50.1820">
    <property type="entry name" value="alpha/beta hydrolase"/>
    <property type="match status" value="1"/>
</dbReference>
<proteinExistence type="predicted"/>
<keyword evidence="1" id="KW-0378">Hydrolase</keyword>
<accession>A0ABR3CQI3</accession>
<dbReference type="InterPro" id="IPR029058">
    <property type="entry name" value="AB_hydrolase_fold"/>
</dbReference>
<evidence type="ECO:0000313" key="3">
    <source>
        <dbReference type="EMBL" id="KAL0262877.1"/>
    </source>
</evidence>
<dbReference type="InterPro" id="IPR050300">
    <property type="entry name" value="GDXG_lipolytic_enzyme"/>
</dbReference>
<dbReference type="PANTHER" id="PTHR48081">
    <property type="entry name" value="AB HYDROLASE SUPERFAMILY PROTEIN C4A8.06C"/>
    <property type="match status" value="1"/>
</dbReference>
<dbReference type="Pfam" id="PF07859">
    <property type="entry name" value="Abhydrolase_3"/>
    <property type="match status" value="1"/>
</dbReference>
<dbReference type="EMBL" id="JAJVCZ030000002">
    <property type="protein sequence ID" value="KAL0262877.1"/>
    <property type="molecule type" value="Genomic_DNA"/>
</dbReference>
<feature type="domain" description="Alpha/beta hydrolase fold-3" evidence="2">
    <location>
        <begin position="159"/>
        <end position="378"/>
    </location>
</feature>
<reference evidence="3 4" key="1">
    <citation type="submission" date="2024-02" db="EMBL/GenBank/DDBJ databases">
        <title>De novo assembly and annotation of 12 fungi associated with fruit tree decline syndrome in Ontario, Canada.</title>
        <authorList>
            <person name="Sulman M."/>
            <person name="Ellouze W."/>
            <person name="Ilyukhin E."/>
        </authorList>
    </citation>
    <scope>NUCLEOTIDE SEQUENCE [LARGE SCALE GENOMIC DNA]</scope>
    <source>
        <strain evidence="3 4">FDS-637</strain>
    </source>
</reference>
<comment type="caution">
    <text evidence="3">The sequence shown here is derived from an EMBL/GenBank/DDBJ whole genome shotgun (WGS) entry which is preliminary data.</text>
</comment>
<sequence>MEFQKVAYDAESSRQSKDKVRKRLQDANISLPQLLKAKMIRRMKTLTWGNGKVSQLRKIDSSYVELPMLNAIPAHLVDRFDPAFVQQHNKYQLGRLHTHQIPIEWVRANPAKYAISYGRAHFPTTRVKISEQKCPVKDGEITIRIFEPVDGKPKKPAYMNFHGGGWVFGGGLAKDHEFCKRLVHNLGCVAFDVDYRLAPEYPHPTQLEDCWDAFRWMRAKADEFGLDLEKLAVGGASAGGHLAAVVAFRCRDGGVPLAFQLLQVPVTDLVAAFTPTAELDPTCPYESYREMWDVVVLPGERMSYFQKAWLGNPRPAKYDHDWEVSPIKNPDLSNLAPALIVTAEMDPLRDEGEAYGRKMNEAGSKADIWRIPGVPHTVVHLDGILEGAQQFNAKAIKALSEAWDVPITP</sequence>
<dbReference type="InterPro" id="IPR013094">
    <property type="entry name" value="AB_hydrolase_3"/>
</dbReference>
<evidence type="ECO:0000259" key="2">
    <source>
        <dbReference type="Pfam" id="PF07859"/>
    </source>
</evidence>
<name>A0ABR3CQI3_9PEZI</name>
<evidence type="ECO:0000313" key="4">
    <source>
        <dbReference type="Proteomes" id="UP001430584"/>
    </source>
</evidence>